<feature type="domain" description="Mannosylglycerate hydrolase MGH1-like glycoside hydrolase" evidence="1">
    <location>
        <begin position="332"/>
        <end position="615"/>
    </location>
</feature>
<accession>E6PF46</accession>
<evidence type="ECO:0000313" key="2">
    <source>
        <dbReference type="EMBL" id="CBH75082.1"/>
    </source>
</evidence>
<name>E6PF46_9ZZZZ</name>
<organism evidence="2">
    <name type="scientific">mine drainage metagenome</name>
    <dbReference type="NCBI Taxonomy" id="410659"/>
    <lineage>
        <taxon>unclassified sequences</taxon>
        <taxon>metagenomes</taxon>
        <taxon>ecological metagenomes</taxon>
    </lineage>
</organism>
<dbReference type="InterPro" id="IPR054491">
    <property type="entry name" value="MGH1-like_GH"/>
</dbReference>
<sequence>MTRYDMVDMATDLSSGSAANPRFAYILDDDQMAQGSTLGAPRCTVVLKPTGAIAKIYSPDAGFDYFGALGISFWDRRSTLRLTRHGGEFHIHPERQDYAYQLNNGVHVHEQVFAYNAGGQEAASVPPPAAYYRVHLKNASTAPVSFDIYGFCELRGNTSQDVQVRFDAELGGIVVWNQSVPSHVRLFATLAPATSWDTNSDRARLVAHESPGVLSNTVESLGSDPVGALHTAIDLQPDEERWVEYLCVLSPVSVTDLAAARKRCPPGKKALHETSAYYWNYLSQSVLRTPNHDVNQGVLWAKANMLRVQTYAPTGWCFVNDPTRSNNSVGRDTAWMSFGADYLNHDFAHDSLQAYFRLQEPDGKIVEYYDVRNDKWEDYSLNVNDNTPLAVIALWHHYAVTGNEDFLRECYPRAIHAMEYMLSQRNDDGLVWCTATATSDWGIIGWRNVIQDYRISGASTEVNSECFAALGALFEMATLLEDAPTAKRFKKSANDLYKAINTHLVNPANDLYYLTIDVDGAKRSDVTADLIFPVLFGVAPPDRAARIIARLSDAEFWTDAGIRTVPRSDLIYGPINGYGLLGGVWVAVTYWYAFAAAKYNPGFMAKALATSFRHFSSDPRRNNTVPGQFSEWLHGEILVNQGMMLSPWDAPRYLWAAIEGAGGLNVRGQTATIDPCLAADWRWLTAVNVPFRGEHIAWIGVRMPEGMHVFTTSALGSESPITRYEKDLTEIGVVTDPRVTLVVLSEKTSLLLFIGNSSEQAITTAASLREIKGARHSVRLFSTIWNTWRDLGHLKKQEILDGIPVIIDAGGFALLEITQH</sequence>
<dbReference type="GO" id="GO:0030246">
    <property type="term" value="F:carbohydrate binding"/>
    <property type="evidence" value="ECO:0007669"/>
    <property type="project" value="InterPro"/>
</dbReference>
<dbReference type="Gene3D" id="1.50.10.10">
    <property type="match status" value="1"/>
</dbReference>
<dbReference type="PANTHER" id="PTHR34987">
    <property type="entry name" value="C, PUTATIVE (AFU_ORTHOLOGUE AFUA_3G02880)-RELATED"/>
    <property type="match status" value="1"/>
</dbReference>
<dbReference type="SUPFAM" id="SSF48208">
    <property type="entry name" value="Six-hairpin glycosidases"/>
    <property type="match status" value="1"/>
</dbReference>
<dbReference type="InterPro" id="IPR008928">
    <property type="entry name" value="6-hairpin_glycosidase_sf"/>
</dbReference>
<dbReference type="InterPro" id="IPR012341">
    <property type="entry name" value="6hp_glycosidase-like_sf"/>
</dbReference>
<dbReference type="GO" id="GO:0005975">
    <property type="term" value="P:carbohydrate metabolic process"/>
    <property type="evidence" value="ECO:0007669"/>
    <property type="project" value="InterPro"/>
</dbReference>
<protein>
    <recommendedName>
        <fullName evidence="1">Mannosylglycerate hydrolase MGH1-like glycoside hydrolase domain-containing protein</fullName>
    </recommendedName>
</protein>
<comment type="caution">
    <text evidence="2">The sequence shown here is derived from an EMBL/GenBank/DDBJ whole genome shotgun (WGS) entry which is preliminary data.</text>
</comment>
<dbReference type="AlphaFoldDB" id="E6PF46"/>
<dbReference type="GO" id="GO:0003824">
    <property type="term" value="F:catalytic activity"/>
    <property type="evidence" value="ECO:0007669"/>
    <property type="project" value="InterPro"/>
</dbReference>
<dbReference type="PANTHER" id="PTHR34987:SF6">
    <property type="entry name" value="ALPHA-L-RHAMNOSIDASE SIX-HAIRPIN GLYCOSIDASE DOMAIN-CONTAINING PROTEIN"/>
    <property type="match status" value="1"/>
</dbReference>
<reference evidence="2" key="1">
    <citation type="submission" date="2009-10" db="EMBL/GenBank/DDBJ databases">
        <title>Diversity of trophic interactions inside an arsenic-rich microbial ecosystem.</title>
        <authorList>
            <person name="Bertin P.N."/>
            <person name="Heinrich-Salmeron A."/>
            <person name="Pelletier E."/>
            <person name="Goulhen-Chollet F."/>
            <person name="Arsene-Ploetze F."/>
            <person name="Gallien S."/>
            <person name="Calteau A."/>
            <person name="Vallenet D."/>
            <person name="Casiot C."/>
            <person name="Chane-Woon-Ming B."/>
            <person name="Giloteaux L."/>
            <person name="Barakat M."/>
            <person name="Bonnefoy V."/>
            <person name="Bruneel O."/>
            <person name="Chandler M."/>
            <person name="Cleiss J."/>
            <person name="Duran R."/>
            <person name="Elbaz-Poulichet F."/>
            <person name="Fonknechten N."/>
            <person name="Lauga B."/>
            <person name="Mornico D."/>
            <person name="Ortet P."/>
            <person name="Schaeffer C."/>
            <person name="Siguier P."/>
            <person name="Alexander Thil Smith A."/>
            <person name="Van Dorsselaer A."/>
            <person name="Weissenbach J."/>
            <person name="Medigue C."/>
            <person name="Le Paslier D."/>
        </authorList>
    </citation>
    <scope>NUCLEOTIDE SEQUENCE</scope>
</reference>
<evidence type="ECO:0000259" key="1">
    <source>
        <dbReference type="Pfam" id="PF22422"/>
    </source>
</evidence>
<gene>
    <name evidence="2" type="ORF">CARN1_0257</name>
</gene>
<dbReference type="InterPro" id="IPR011013">
    <property type="entry name" value="Gal_mutarotase_sf_dom"/>
</dbReference>
<dbReference type="EMBL" id="CABL01000005">
    <property type="protein sequence ID" value="CBH75082.1"/>
    <property type="molecule type" value="Genomic_DNA"/>
</dbReference>
<dbReference type="Pfam" id="PF22422">
    <property type="entry name" value="MGH1-like_GH"/>
    <property type="match status" value="1"/>
</dbReference>
<dbReference type="SUPFAM" id="SSF74650">
    <property type="entry name" value="Galactose mutarotase-like"/>
    <property type="match status" value="1"/>
</dbReference>
<proteinExistence type="predicted"/>